<reference evidence="1 3" key="1">
    <citation type="journal article" date="2017" name="Nature">
        <title>The sunflower genome provides insights into oil metabolism, flowering and Asterid evolution.</title>
        <authorList>
            <person name="Badouin H."/>
            <person name="Gouzy J."/>
            <person name="Grassa C.J."/>
            <person name="Murat F."/>
            <person name="Staton S.E."/>
            <person name="Cottret L."/>
            <person name="Lelandais-Briere C."/>
            <person name="Owens G.L."/>
            <person name="Carrere S."/>
            <person name="Mayjonade B."/>
            <person name="Legrand L."/>
            <person name="Gill N."/>
            <person name="Kane N.C."/>
            <person name="Bowers J.E."/>
            <person name="Hubner S."/>
            <person name="Bellec A."/>
            <person name="Berard A."/>
            <person name="Berges H."/>
            <person name="Blanchet N."/>
            <person name="Boniface M.C."/>
            <person name="Brunel D."/>
            <person name="Catrice O."/>
            <person name="Chaidir N."/>
            <person name="Claudel C."/>
            <person name="Donnadieu C."/>
            <person name="Faraut T."/>
            <person name="Fievet G."/>
            <person name="Helmstetter N."/>
            <person name="King M."/>
            <person name="Knapp S.J."/>
            <person name="Lai Z."/>
            <person name="Le Paslier M.C."/>
            <person name="Lippi Y."/>
            <person name="Lorenzon L."/>
            <person name="Mandel J.R."/>
            <person name="Marage G."/>
            <person name="Marchand G."/>
            <person name="Marquand E."/>
            <person name="Bret-Mestries E."/>
            <person name="Morien E."/>
            <person name="Nambeesan S."/>
            <person name="Nguyen T."/>
            <person name="Pegot-Espagnet P."/>
            <person name="Pouilly N."/>
            <person name="Raftis F."/>
            <person name="Sallet E."/>
            <person name="Schiex T."/>
            <person name="Thomas J."/>
            <person name="Vandecasteele C."/>
            <person name="Vares D."/>
            <person name="Vear F."/>
            <person name="Vautrin S."/>
            <person name="Crespi M."/>
            <person name="Mangin B."/>
            <person name="Burke J.M."/>
            <person name="Salse J."/>
            <person name="Munos S."/>
            <person name="Vincourt P."/>
            <person name="Rieseberg L.H."/>
            <person name="Langlade N.B."/>
        </authorList>
    </citation>
    <scope>NUCLEOTIDE SEQUENCE [LARGE SCALE GENOMIC DNA]</scope>
    <source>
        <strain evidence="3">cv. SF193</strain>
        <tissue evidence="1">Leaves</tissue>
    </source>
</reference>
<dbReference type="Gramene" id="mRNA:HanXRQr2_Chr03g0105951">
    <property type="protein sequence ID" value="mRNA:HanXRQr2_Chr03g0105951"/>
    <property type="gene ID" value="HanXRQr2_Chr03g0105951"/>
</dbReference>
<reference evidence="1" key="3">
    <citation type="submission" date="2020-06" db="EMBL/GenBank/DDBJ databases">
        <title>Helianthus annuus Genome sequencing and assembly Release 2.</title>
        <authorList>
            <person name="Gouzy J."/>
            <person name="Langlade N."/>
            <person name="Munos S."/>
        </authorList>
    </citation>
    <scope>NUCLEOTIDE SEQUENCE</scope>
    <source>
        <tissue evidence="1">Leaves</tissue>
    </source>
</reference>
<organism evidence="2 3">
    <name type="scientific">Helianthus annuus</name>
    <name type="common">Common sunflower</name>
    <dbReference type="NCBI Taxonomy" id="4232"/>
    <lineage>
        <taxon>Eukaryota</taxon>
        <taxon>Viridiplantae</taxon>
        <taxon>Streptophyta</taxon>
        <taxon>Embryophyta</taxon>
        <taxon>Tracheophyta</taxon>
        <taxon>Spermatophyta</taxon>
        <taxon>Magnoliopsida</taxon>
        <taxon>eudicotyledons</taxon>
        <taxon>Gunneridae</taxon>
        <taxon>Pentapetalae</taxon>
        <taxon>asterids</taxon>
        <taxon>campanulids</taxon>
        <taxon>Asterales</taxon>
        <taxon>Asteraceae</taxon>
        <taxon>Asteroideae</taxon>
        <taxon>Heliantheae alliance</taxon>
        <taxon>Heliantheae</taxon>
        <taxon>Helianthus</taxon>
    </lineage>
</organism>
<evidence type="ECO:0000313" key="1">
    <source>
        <dbReference type="EMBL" id="KAF5814038.1"/>
    </source>
</evidence>
<gene>
    <name evidence="2" type="ORF">HannXRQ_Chr05g0137401</name>
    <name evidence="1" type="ORF">HanXRQr2_Chr03g0105951</name>
</gene>
<dbReference type="InParanoid" id="A0A251UNR3"/>
<dbReference type="Proteomes" id="UP000215914">
    <property type="component" value="Chromosome 5"/>
</dbReference>
<protein>
    <submittedName>
        <fullName evidence="2">Uncharacterized protein</fullName>
    </submittedName>
</protein>
<accession>A0A251UNR3</accession>
<evidence type="ECO:0000313" key="2">
    <source>
        <dbReference type="EMBL" id="OTG24496.1"/>
    </source>
</evidence>
<name>A0A251UNR3_HELAN</name>
<dbReference type="EMBL" id="CM007894">
    <property type="protein sequence ID" value="OTG24496.1"/>
    <property type="molecule type" value="Genomic_DNA"/>
</dbReference>
<dbReference type="EMBL" id="MNCJ02000318">
    <property type="protein sequence ID" value="KAF5814038.1"/>
    <property type="molecule type" value="Genomic_DNA"/>
</dbReference>
<sequence length="95" mass="10536">MITMGFGVIYKLQGVILGAREPLGGYGNHVILGDELKLGKPRPLFRLVVWYECTIVSKQTTDLVLLGDSCPWIVPAWSCLYLCTVVRGHVSQQCL</sequence>
<reference evidence="2" key="2">
    <citation type="submission" date="2017-02" db="EMBL/GenBank/DDBJ databases">
        <title>Sunflower complete genome.</title>
        <authorList>
            <person name="Langlade N."/>
            <person name="Munos S."/>
        </authorList>
    </citation>
    <scope>NUCLEOTIDE SEQUENCE [LARGE SCALE GENOMIC DNA]</scope>
    <source>
        <tissue evidence="2">Leaves</tissue>
    </source>
</reference>
<proteinExistence type="predicted"/>
<dbReference type="AlphaFoldDB" id="A0A251UNR3"/>
<evidence type="ECO:0000313" key="3">
    <source>
        <dbReference type="Proteomes" id="UP000215914"/>
    </source>
</evidence>
<keyword evidence="3" id="KW-1185">Reference proteome</keyword>